<dbReference type="KEGG" id="cdu:CD36_18070"/>
<evidence type="ECO:0000256" key="9">
    <source>
        <dbReference type="ARBA" id="ARBA00023316"/>
    </source>
</evidence>
<dbReference type="Gene3D" id="3.40.50.2300">
    <property type="match status" value="1"/>
</dbReference>
<dbReference type="SUPFAM" id="SSF52172">
    <property type="entry name" value="CheY-like"/>
    <property type="match status" value="1"/>
</dbReference>
<dbReference type="EMBL" id="FM992689">
    <property type="protein sequence ID" value="CAX43585.1"/>
    <property type="molecule type" value="Genomic_DNA"/>
</dbReference>
<dbReference type="PROSITE" id="PS50109">
    <property type="entry name" value="HIS_KIN"/>
    <property type="match status" value="1"/>
</dbReference>
<dbReference type="InterPro" id="IPR036097">
    <property type="entry name" value="HisK_dim/P_sf"/>
</dbReference>
<dbReference type="SMART" id="SM00387">
    <property type="entry name" value="HATPase_c"/>
    <property type="match status" value="1"/>
</dbReference>
<dbReference type="InterPro" id="IPR003594">
    <property type="entry name" value="HATPase_dom"/>
</dbReference>
<dbReference type="PANTHER" id="PTHR43719:SF28">
    <property type="entry name" value="PEROXIDE STRESS-ACTIVATED HISTIDINE KINASE MAK1-RELATED"/>
    <property type="match status" value="1"/>
</dbReference>
<sequence>MSMNCFNSHENARDCEKETITTTEYHESEQPDVKAIRNFKFFKMDEAETKNNSNLQISNLSPLDSQSEPPSVLSLNHSTIPEQYERSQGTPDPLHTPEISLSDYLYDQTLSPQGFDNSRENFNIHQTIASLFEDNSSVISQESVEDTKTTLSSETTDNLSLSNASYLTNINFVQNHLEYLSQNFSGNPSSNGLSPSSSSSSQIDFDAANLTPESIPGYILNKKFGPVHQSTDSVYNAIKVAQNKTNDFHSNAVASQKPLDLNSKVIVRLSPNIFHNLSLSRFLNEWYILSGKHSSKKHRVWSNESLTNEYVQKKTIPIFDKEDARFRPTLPLNIPGVLYPQEILNFRVNSDDYPLKQASPSTNQKRFAMVYPDNDYKTFKQLSMLAVYEQQTRQGSFSSDEARRKSSSGFNVGVNAPTIEAGSLDSLGTLMQNHHLGTNSTNGDPLHSKLAKFDYEIIKSPMKLIEVLTDIMRVVETISVIHELGFVHNGLTSNNLLKSEKNARDIKVTGWGFAFSFSENCSHGYRNKHLAQVQDLIPYMAPEVLAITNSVVEYRSDFYSLGVIMYELILGTLPFKNSNPQTLIRMHNFEKPIAPSMLAPSWISEKLSSVVMKLLEKNPRNRYSDCHSLLHDLTEVKNMYISKLLESGESGQTGNLNLSDQQYYLAKEIVPHPEKMGVIPVLGLREHFIGRGDFLQNVTETYNSNQNGVDLVFISGESGRGKSLILQDLQAGAVLKHNFYYSWKFSFFGADTHVYRFLVEGVQKIITQILNSSEEIRNTWRDLILTHIPIDLSILFYLIPELKVLLGKKYTSIYQHKVGMGTSRNTLKENQTLRLEIKLRQILKEFFRLIAKQGLSIFLDDVQWCSEESWRLLCDVLDFDSSGEAKEGVSIKVVVCYALNADHLENVDTEHKKVSFCRYAKQSNLNLHEFNIPHIPLEDAIDFLCEPYVKSDYRLSGEHLNLVDNLNDTNKNPNDNLKAIPTIIQELYQSSGGNVLLLVFLTRMTKLSGKVPFSHFSNRDSHLYDYLSNNNYGSTRNEILANYLNMGTSSDARALLKIAALISSGSGFFFSDLIVATDLPMAETFQLLQICIHSRIIVPTSTYYKVPMDLIASDQTPFDLTDDNIWKLATLCSYKFFHDSICTHIIKELNASGEFKELSRLCGLRFYNTITKERLLNIGGYLQMATHFRNSYEAARPEENEKYVEVLVQAGRYAISTYNMKLSQWFFNVVGELVYNLDSKTQLKSVLTIAENHFNSCEFEQCLNVVENAQRKFGFDRLIFCIQIIRCKIELGDYDEANQIAIECLQELGVPLNDDECVGKNSFETFSGKIPLSVAEIRGILKIKKCKNSRTLLMYQLVSELIVLFKVQGKDRMRKFLTAYAMSQIYSQGSSPYCAVILIDFAQSLVNEHTTSGMLKAKELSVVMLSLVNRAPEISLSYVQSIYEYYFSCHAVLFESIEKMSDLINPGNASSDCTRSSFYSSFHLMVHVSKIFFSCMNGEGLKMFSASRAKSYLLGDSHTTEMDNFLYDSEMLLCGHSKLNEFMIKYQSFNQTSVGKFCYYLIVLCVMARDKRFDDAASLILQVVEDLSESLPVSFLHHQYYLICGKVFAYRQTKMPESDEQVEHILERQFVRYELWASTNESILLPRYLLLNAYKQIRENNVDKLEILDSFEEALQTTQRYHNVYDMCWINFECARWLINIKQKRHRISRMVKQGLKIMRSLELKNHLRLSEIEFGEYIEDEHQKNKWAGLTDNLVLDSVATSQQQNMESRLSSNDDKQSVRGKHYTKKELDNHLLRLHLDGHGTSIDLNSAICECLAISEALDENSILTKLMASAIKYSGATYGVIVTKKNQETPFLRTIGSQQNIHTLNNIPISDDICPTQLIRHVLHTGETVNKAHDHIGFANNFGNEYFQATDKKYSVVCLPLKSQLGFFGAIYLEAGEGSFGHEDLFNERKCDLLQLFCTQAAVALGKERLLLQMEVAKMAAEDATDEKASFLANMSHEIRTPFNSLLSFAIFLLDTKLDSTQREYVEAIQSSAMITLNIIDGILAFSKIEHGSFTLENAPFSLNDCIETAIQVSGETVLNDQIELVFCNNCPEIEFVVGDLTRFRQIIINLVGNAIKFTTKGHVLISCDSRKLTEERVEINVSVQDSGIGIPKKSQNKVFGAFSQVDGSARRQYGGSGLGLAISKKLTELMGGTIRFESEEGIGTTFFVSVIMDAKVYSTPPFSSNKKCLIYSKHRLTAKSIAKILKYFGLTVEVTNDKSDFLASVASNDIVFIDRGMETNASGAAKVIPIDAKPFKRNKLISILKEQPSSPAKVHGTNEFDLSKKYPLRILLAEDNLLNYKVCLKHLDKLGYKADHAKDGVIVLDKCKELLEKNEKYDVILMDIQMPRKDGITATRDLKTLFHTYQKESWLPVIVALTANVAGDDKKKCLEEGMFDFITKPILPKELRRILTKVGESVNI</sequence>
<feature type="domain" description="Protein kinase" evidence="12">
    <location>
        <begin position="356"/>
        <end position="634"/>
    </location>
</feature>
<dbReference type="SMART" id="SM00220">
    <property type="entry name" value="S_TKc"/>
    <property type="match status" value="1"/>
</dbReference>
<evidence type="ECO:0000256" key="1">
    <source>
        <dbReference type="ARBA" id="ARBA00000085"/>
    </source>
</evidence>
<evidence type="ECO:0000256" key="7">
    <source>
        <dbReference type="ARBA" id="ARBA00022840"/>
    </source>
</evidence>
<dbReference type="GO" id="GO:0097308">
    <property type="term" value="P:cellular response to farnesol"/>
    <property type="evidence" value="ECO:0007669"/>
    <property type="project" value="UniProtKB-ARBA"/>
</dbReference>
<dbReference type="VEuPathDB" id="FungiDB:CD36_18070"/>
<keyword evidence="5" id="KW-0547">Nucleotide-binding</keyword>
<dbReference type="eggNOG" id="KOG0519">
    <property type="taxonomic scope" value="Eukaryota"/>
</dbReference>
<dbReference type="Proteomes" id="UP000002605">
    <property type="component" value="Chromosome 2"/>
</dbReference>
<accession>B9WB15</accession>
<dbReference type="SUPFAM" id="SSF55781">
    <property type="entry name" value="GAF domain-like"/>
    <property type="match status" value="1"/>
</dbReference>
<dbReference type="Pfam" id="PF13191">
    <property type="entry name" value="AAA_16"/>
    <property type="match status" value="1"/>
</dbReference>
<dbReference type="Gene3D" id="3.30.565.10">
    <property type="entry name" value="Histidine kinase-like ATPase, C-terminal domain"/>
    <property type="match status" value="1"/>
</dbReference>
<evidence type="ECO:0000256" key="11">
    <source>
        <dbReference type="SAM" id="MobiDB-lite"/>
    </source>
</evidence>
<dbReference type="FunFam" id="1.10.287.130:FF:000002">
    <property type="entry name" value="Two-component osmosensing histidine kinase"/>
    <property type="match status" value="1"/>
</dbReference>
<evidence type="ECO:0000256" key="5">
    <source>
        <dbReference type="ARBA" id="ARBA00022741"/>
    </source>
</evidence>
<dbReference type="PROSITE" id="PS50011">
    <property type="entry name" value="PROTEIN_KINASE_DOM"/>
    <property type="match status" value="1"/>
</dbReference>
<dbReference type="Gene3D" id="3.30.450.40">
    <property type="match status" value="1"/>
</dbReference>
<keyword evidence="17" id="KW-1185">Reference proteome</keyword>
<dbReference type="InterPro" id="IPR005467">
    <property type="entry name" value="His_kinase_dom"/>
</dbReference>
<evidence type="ECO:0000259" key="13">
    <source>
        <dbReference type="PROSITE" id="PS50109"/>
    </source>
</evidence>
<dbReference type="Pfam" id="PF00512">
    <property type="entry name" value="HisKA"/>
    <property type="match status" value="1"/>
</dbReference>
<dbReference type="OrthoDB" id="60033at2759"/>
<dbReference type="Pfam" id="PF25503">
    <property type="entry name" value="TPR_CHK1"/>
    <property type="match status" value="1"/>
</dbReference>
<evidence type="ECO:0000313" key="17">
    <source>
        <dbReference type="Proteomes" id="UP000002605"/>
    </source>
</evidence>
<feature type="region of interest" description="Disordered" evidence="11">
    <location>
        <begin position="53"/>
        <end position="75"/>
    </location>
</feature>
<feature type="modified residue" description="4-aspartylphosphate" evidence="10">
    <location>
        <position position="2390"/>
    </location>
</feature>
<dbReference type="InterPro" id="IPR011009">
    <property type="entry name" value="Kinase-like_dom_sf"/>
</dbReference>
<evidence type="ECO:0000256" key="4">
    <source>
        <dbReference type="ARBA" id="ARBA00022679"/>
    </source>
</evidence>
<dbReference type="SUPFAM" id="SSF56112">
    <property type="entry name" value="Protein kinase-like (PK-like)"/>
    <property type="match status" value="1"/>
</dbReference>
<dbReference type="FunFam" id="3.30.565.10:FF:000010">
    <property type="entry name" value="Sensor histidine kinase RcsC"/>
    <property type="match status" value="1"/>
</dbReference>
<keyword evidence="8" id="KW-0902">Two-component regulatory system</keyword>
<evidence type="ECO:0000256" key="6">
    <source>
        <dbReference type="ARBA" id="ARBA00022777"/>
    </source>
</evidence>
<dbReference type="InterPro" id="IPR027417">
    <property type="entry name" value="P-loop_NTPase"/>
</dbReference>
<dbReference type="HOGENOM" id="CLU_000835_0_0_1"/>
<dbReference type="PANTHER" id="PTHR43719">
    <property type="entry name" value="TWO-COMPONENT HISTIDINE KINASE"/>
    <property type="match status" value="1"/>
</dbReference>
<evidence type="ECO:0000313" key="16">
    <source>
        <dbReference type="EMBL" id="CAX43585.1"/>
    </source>
</evidence>
<dbReference type="eggNOG" id="KOG0583">
    <property type="taxonomic scope" value="Eukaryota"/>
</dbReference>
<name>B9WB15_CANDC</name>
<dbReference type="InterPro" id="IPR011006">
    <property type="entry name" value="CheY-like_superfamily"/>
</dbReference>
<dbReference type="Pfam" id="PF00072">
    <property type="entry name" value="Response_reg"/>
    <property type="match status" value="1"/>
</dbReference>
<evidence type="ECO:0000256" key="3">
    <source>
        <dbReference type="ARBA" id="ARBA00022553"/>
    </source>
</evidence>
<dbReference type="RefSeq" id="XP_002418285.1">
    <property type="nucleotide sequence ID" value="XM_002418240.1"/>
</dbReference>
<dbReference type="InterPro" id="IPR004358">
    <property type="entry name" value="Sig_transdc_His_kin-like_C"/>
</dbReference>
<dbReference type="SMART" id="SM00448">
    <property type="entry name" value="REC"/>
    <property type="match status" value="1"/>
</dbReference>
<dbReference type="InterPro" id="IPR003661">
    <property type="entry name" value="HisK_dim/P_dom"/>
</dbReference>
<dbReference type="GO" id="GO:0000302">
    <property type="term" value="P:response to reactive oxygen species"/>
    <property type="evidence" value="ECO:0007669"/>
    <property type="project" value="UniProtKB-ARBA"/>
</dbReference>
<dbReference type="InterPro" id="IPR029016">
    <property type="entry name" value="GAF-like_dom_sf"/>
</dbReference>
<dbReference type="SUPFAM" id="SSF52540">
    <property type="entry name" value="P-loop containing nucleoside triphosphate hydrolases"/>
    <property type="match status" value="1"/>
</dbReference>
<comment type="catalytic activity">
    <reaction evidence="1">
        <text>ATP + protein L-histidine = ADP + protein N-phospho-L-histidine.</text>
        <dbReference type="EC" id="2.7.13.3"/>
    </reaction>
</comment>
<dbReference type="Pfam" id="PF00069">
    <property type="entry name" value="Pkinase"/>
    <property type="match status" value="1"/>
</dbReference>
<dbReference type="InterPro" id="IPR000719">
    <property type="entry name" value="Prot_kinase_dom"/>
</dbReference>
<gene>
    <name evidence="16" type="primary">CHK1</name>
    <name evidence="15" type="ordered locus">Cd36_18070</name>
    <name evidence="16" type="ORF">CD36_18070</name>
</gene>
<dbReference type="InterPro" id="IPR041664">
    <property type="entry name" value="AAA_16"/>
</dbReference>
<dbReference type="InterPro" id="IPR036890">
    <property type="entry name" value="HATPase_C_sf"/>
</dbReference>
<dbReference type="InterPro" id="IPR050956">
    <property type="entry name" value="2C_system_His_kinase"/>
</dbReference>
<dbReference type="GO" id="GO:0005524">
    <property type="term" value="F:ATP binding"/>
    <property type="evidence" value="ECO:0007669"/>
    <property type="project" value="UniProtKB-KW"/>
</dbReference>
<dbReference type="CDD" id="cd16922">
    <property type="entry name" value="HATPase_EvgS-ArcB-TorS-like"/>
    <property type="match status" value="1"/>
</dbReference>
<feature type="domain" description="Response regulatory" evidence="14">
    <location>
        <begin position="2336"/>
        <end position="2462"/>
    </location>
</feature>
<evidence type="ECO:0000256" key="2">
    <source>
        <dbReference type="ARBA" id="ARBA00012438"/>
    </source>
</evidence>
<evidence type="ECO:0000259" key="14">
    <source>
        <dbReference type="PROSITE" id="PS50110"/>
    </source>
</evidence>
<dbReference type="EC" id="2.7.13.3" evidence="2"/>
<keyword evidence="6 16" id="KW-0418">Kinase</keyword>
<dbReference type="CDD" id="cd17546">
    <property type="entry name" value="REC_hyHK_CKI1_RcsC-like"/>
    <property type="match status" value="1"/>
</dbReference>
<dbReference type="SUPFAM" id="SSF55874">
    <property type="entry name" value="ATPase domain of HSP90 chaperone/DNA topoisomerase II/histidine kinase"/>
    <property type="match status" value="1"/>
</dbReference>
<dbReference type="InterPro" id="IPR001789">
    <property type="entry name" value="Sig_transdc_resp-reg_receiver"/>
</dbReference>
<dbReference type="Pfam" id="PF01590">
    <property type="entry name" value="GAF"/>
    <property type="match status" value="1"/>
</dbReference>
<proteinExistence type="predicted"/>
<dbReference type="GO" id="GO:0036180">
    <property type="term" value="P:filamentous growth of a population of unicellular organisms in response to biotic stimulus"/>
    <property type="evidence" value="ECO:0007669"/>
    <property type="project" value="UniProtKB-ARBA"/>
</dbReference>
<keyword evidence="9" id="KW-0961">Cell wall biogenesis/degradation</keyword>
<dbReference type="CGD" id="CAL0000163942">
    <property type="gene designation" value="Cd36_18070"/>
</dbReference>
<organism evidence="16 17">
    <name type="scientific">Candida dubliniensis (strain CD36 / ATCC MYA-646 / CBS 7987 / NCPF 3949 / NRRL Y-17841)</name>
    <name type="common">Yeast</name>
    <dbReference type="NCBI Taxonomy" id="573826"/>
    <lineage>
        <taxon>Eukaryota</taxon>
        <taxon>Fungi</taxon>
        <taxon>Dikarya</taxon>
        <taxon>Ascomycota</taxon>
        <taxon>Saccharomycotina</taxon>
        <taxon>Pichiomycetes</taxon>
        <taxon>Debaryomycetaceae</taxon>
        <taxon>Candida/Lodderomyces clade</taxon>
        <taxon>Candida</taxon>
    </lineage>
</organism>
<keyword evidence="3 10" id="KW-0597">Phosphoprotein</keyword>
<dbReference type="Gene3D" id="1.10.287.130">
    <property type="match status" value="1"/>
</dbReference>
<dbReference type="GO" id="GO:0000155">
    <property type="term" value="F:phosphorelay sensor kinase activity"/>
    <property type="evidence" value="ECO:0007669"/>
    <property type="project" value="InterPro"/>
</dbReference>
<evidence type="ECO:0000256" key="10">
    <source>
        <dbReference type="PROSITE-ProRule" id="PRU00169"/>
    </source>
</evidence>
<evidence type="ECO:0000259" key="12">
    <source>
        <dbReference type="PROSITE" id="PS50011"/>
    </source>
</evidence>
<feature type="domain" description="Histidine kinase" evidence="13">
    <location>
        <begin position="2000"/>
        <end position="2221"/>
    </location>
</feature>
<dbReference type="FunFam" id="3.40.50.2300:FF:000679">
    <property type="entry name" value="Peroxide stress-activated histidine kinase mak2"/>
    <property type="match status" value="1"/>
</dbReference>
<dbReference type="InterPro" id="IPR003018">
    <property type="entry name" value="GAF"/>
</dbReference>
<dbReference type="Gene3D" id="1.10.510.10">
    <property type="entry name" value="Transferase(Phosphotransferase) domain 1"/>
    <property type="match status" value="1"/>
</dbReference>
<dbReference type="SMART" id="SM00388">
    <property type="entry name" value="HisKA"/>
    <property type="match status" value="1"/>
</dbReference>
<dbReference type="GeneID" id="8045843"/>
<dbReference type="PROSITE" id="PS50110">
    <property type="entry name" value="RESPONSE_REGULATORY"/>
    <property type="match status" value="1"/>
</dbReference>
<dbReference type="PRINTS" id="PR00344">
    <property type="entry name" value="BCTRLSENSOR"/>
</dbReference>
<evidence type="ECO:0000313" key="15">
    <source>
        <dbReference type="CGD" id="CAL0000163942"/>
    </source>
</evidence>
<dbReference type="SUPFAM" id="SSF47384">
    <property type="entry name" value="Homodimeric domain of signal transducing histidine kinase"/>
    <property type="match status" value="1"/>
</dbReference>
<keyword evidence="7" id="KW-0067">ATP-binding</keyword>
<dbReference type="CDD" id="cd00082">
    <property type="entry name" value="HisKA"/>
    <property type="match status" value="1"/>
</dbReference>
<dbReference type="GO" id="GO:0071555">
    <property type="term" value="P:cell wall organization"/>
    <property type="evidence" value="ECO:0007669"/>
    <property type="project" value="UniProtKB-KW"/>
</dbReference>
<dbReference type="Pfam" id="PF02518">
    <property type="entry name" value="HATPase_c"/>
    <property type="match status" value="1"/>
</dbReference>
<reference evidence="16 17" key="1">
    <citation type="journal article" date="2009" name="Genome Res.">
        <title>Comparative genomics of the fungal pathogens Candida dubliniensis and Candida albicans.</title>
        <authorList>
            <person name="Jackson A.P."/>
            <person name="Gamble J.A."/>
            <person name="Yeomans T."/>
            <person name="Moran G.P."/>
            <person name="Saunders D."/>
            <person name="Harris D."/>
            <person name="Aslett M."/>
            <person name="Barrell J.F."/>
            <person name="Butler G."/>
            <person name="Citiulo F."/>
            <person name="Coleman D.C."/>
            <person name="de Groot P.W.J."/>
            <person name="Goodwin T.J."/>
            <person name="Quail M.A."/>
            <person name="McQuillan J."/>
            <person name="Munro C.A."/>
            <person name="Pain A."/>
            <person name="Poulter R.T."/>
            <person name="Rajandream M.A."/>
            <person name="Renauld H."/>
            <person name="Spiering M.J."/>
            <person name="Tivey A."/>
            <person name="Gow N.A.R."/>
            <person name="Barrell B."/>
            <person name="Sullivan D.J."/>
            <person name="Berriman M."/>
        </authorList>
    </citation>
    <scope>NUCLEOTIDE SEQUENCE [LARGE SCALE GENOMIC DNA]</scope>
    <source>
        <strain evidence="17">CD36 / ATCC MYA-646 / CBS 7987 / NCPF 3949 / NRRL Y-17841</strain>
    </source>
</reference>
<evidence type="ECO:0000256" key="8">
    <source>
        <dbReference type="ARBA" id="ARBA00023012"/>
    </source>
</evidence>
<protein>
    <recommendedName>
        <fullName evidence="2">histidine kinase</fullName>
        <ecNumber evidence="2">2.7.13.3</ecNumber>
    </recommendedName>
</protein>
<dbReference type="GO" id="GO:1900445">
    <property type="term" value="P:positive regulation of filamentous growth of a population of unicellular organisms in response to biotic stimulus"/>
    <property type="evidence" value="ECO:0007669"/>
    <property type="project" value="UniProtKB-ARBA"/>
</dbReference>
<keyword evidence="4" id="KW-0808">Transferase</keyword>